<feature type="binding site" evidence="2">
    <location>
        <position position="60"/>
    </location>
    <ligand>
        <name>Fe cation</name>
        <dbReference type="ChEBI" id="CHEBI:24875"/>
    </ligand>
</feature>
<feature type="binding site" evidence="2">
    <location>
        <position position="58"/>
    </location>
    <ligand>
        <name>Fe cation</name>
        <dbReference type="ChEBI" id="CHEBI:24875"/>
    </ligand>
</feature>
<feature type="domain" description="Quercetin 2,3-dioxygenase C-terminal cupin" evidence="5">
    <location>
        <begin position="154"/>
        <end position="238"/>
    </location>
</feature>
<dbReference type="EMBL" id="JAGMWN010000002">
    <property type="protein sequence ID" value="MBP5856581.1"/>
    <property type="molecule type" value="Genomic_DNA"/>
</dbReference>
<feature type="binding site" evidence="2">
    <location>
        <position position="102"/>
    </location>
    <ligand>
        <name>Fe cation</name>
        <dbReference type="ChEBI" id="CHEBI:24875"/>
    </ligand>
</feature>
<dbReference type="InterPro" id="IPR012093">
    <property type="entry name" value="Pirin"/>
</dbReference>
<accession>A0A8J7SLZ1</accession>
<dbReference type="InterPro" id="IPR003829">
    <property type="entry name" value="Pirin_N_dom"/>
</dbReference>
<organism evidence="6 7">
    <name type="scientific">Marivibrio halodurans</name>
    <dbReference type="NCBI Taxonomy" id="2039722"/>
    <lineage>
        <taxon>Bacteria</taxon>
        <taxon>Pseudomonadati</taxon>
        <taxon>Pseudomonadota</taxon>
        <taxon>Alphaproteobacteria</taxon>
        <taxon>Rhodospirillales</taxon>
        <taxon>Rhodospirillaceae</taxon>
        <taxon>Marivibrio</taxon>
    </lineage>
</organism>
<dbReference type="PANTHER" id="PTHR43212:SF3">
    <property type="entry name" value="QUERCETIN 2,3-DIOXYGENASE"/>
    <property type="match status" value="1"/>
</dbReference>
<evidence type="ECO:0000259" key="5">
    <source>
        <dbReference type="Pfam" id="PF17954"/>
    </source>
</evidence>
<name>A0A8J7SLZ1_9PROT</name>
<dbReference type="Proteomes" id="UP000672602">
    <property type="component" value="Unassembled WGS sequence"/>
</dbReference>
<dbReference type="PANTHER" id="PTHR43212">
    <property type="entry name" value="QUERCETIN 2,3-DIOXYGENASE"/>
    <property type="match status" value="1"/>
</dbReference>
<comment type="cofactor">
    <cofactor evidence="2">
        <name>Fe cation</name>
        <dbReference type="ChEBI" id="CHEBI:24875"/>
    </cofactor>
    <text evidence="2">Binds 1 Fe cation per subunit.</text>
</comment>
<evidence type="ECO:0000313" key="6">
    <source>
        <dbReference type="EMBL" id="MBP5856581.1"/>
    </source>
</evidence>
<evidence type="ECO:0000256" key="1">
    <source>
        <dbReference type="ARBA" id="ARBA00008416"/>
    </source>
</evidence>
<keyword evidence="2" id="KW-0479">Metal-binding</keyword>
<dbReference type="Pfam" id="PF17954">
    <property type="entry name" value="Pirin_C_2"/>
    <property type="match status" value="1"/>
</dbReference>
<comment type="caution">
    <text evidence="6">The sequence shown here is derived from an EMBL/GenBank/DDBJ whole genome shotgun (WGS) entry which is preliminary data.</text>
</comment>
<feature type="binding site" evidence="2">
    <location>
        <position position="104"/>
    </location>
    <ligand>
        <name>Fe cation</name>
        <dbReference type="ChEBI" id="CHEBI:24875"/>
    </ligand>
</feature>
<evidence type="ECO:0000259" key="4">
    <source>
        <dbReference type="Pfam" id="PF02678"/>
    </source>
</evidence>
<dbReference type="Pfam" id="PF02678">
    <property type="entry name" value="Pirin"/>
    <property type="match status" value="1"/>
</dbReference>
<dbReference type="GO" id="GO:0046872">
    <property type="term" value="F:metal ion binding"/>
    <property type="evidence" value="ECO:0007669"/>
    <property type="project" value="UniProtKB-KW"/>
</dbReference>
<dbReference type="PIRSF" id="PIRSF006232">
    <property type="entry name" value="Pirin"/>
    <property type="match status" value="1"/>
</dbReference>
<dbReference type="Gene3D" id="2.60.120.10">
    <property type="entry name" value="Jelly Rolls"/>
    <property type="match status" value="2"/>
</dbReference>
<evidence type="ECO:0000313" key="7">
    <source>
        <dbReference type="Proteomes" id="UP000672602"/>
    </source>
</evidence>
<dbReference type="InterPro" id="IPR014710">
    <property type="entry name" value="RmlC-like_jellyroll"/>
</dbReference>
<dbReference type="InterPro" id="IPR041602">
    <property type="entry name" value="Quercetinase_C"/>
</dbReference>
<comment type="similarity">
    <text evidence="1 3">Belongs to the pirin family.</text>
</comment>
<reference evidence="6" key="1">
    <citation type="submission" date="2021-04" db="EMBL/GenBank/DDBJ databases">
        <authorList>
            <person name="Zhang D.-C."/>
        </authorList>
    </citation>
    <scope>NUCLEOTIDE SEQUENCE</scope>
    <source>
        <strain evidence="6">CGMCC 1.15697</strain>
    </source>
</reference>
<gene>
    <name evidence="6" type="ORF">KAJ83_06150</name>
</gene>
<dbReference type="AlphaFoldDB" id="A0A8J7SLZ1"/>
<sequence>MSVEVRSFDSLGAFQLDWLNAKHHFSFGHYHDPERMGVGPLRVWNDDAIQPRTGFDPHPHRDMEIITYVREGAITHKDSLGNTGRTEAGDIQVMSAGSGIVHAEYNLEDDPTRLFQIWIMPRGKGGAPRWETRHFPKAGDNGGGGLKPLASGRKGVGDVAPIDQDATLFAGMVPAGTAIDHPLGRDRQAYLVAARGRLIVDGVPADTRDGILVRDTETIRLEAPSEGGEDAEVILVDLPL</sequence>
<dbReference type="RefSeq" id="WP_210681148.1">
    <property type="nucleotide sequence ID" value="NZ_JAGMWN010000002.1"/>
</dbReference>
<protein>
    <submittedName>
        <fullName evidence="6">Pirin family protein</fullName>
    </submittedName>
</protein>
<evidence type="ECO:0000256" key="3">
    <source>
        <dbReference type="RuleBase" id="RU003457"/>
    </source>
</evidence>
<evidence type="ECO:0000256" key="2">
    <source>
        <dbReference type="PIRSR" id="PIRSR006232-1"/>
    </source>
</evidence>
<dbReference type="SUPFAM" id="SSF51182">
    <property type="entry name" value="RmlC-like cupins"/>
    <property type="match status" value="1"/>
</dbReference>
<dbReference type="CDD" id="cd02910">
    <property type="entry name" value="cupin_Yhhw_N"/>
    <property type="match status" value="1"/>
</dbReference>
<keyword evidence="7" id="KW-1185">Reference proteome</keyword>
<keyword evidence="2" id="KW-0408">Iron</keyword>
<dbReference type="InterPro" id="IPR011051">
    <property type="entry name" value="RmlC_Cupin_sf"/>
</dbReference>
<proteinExistence type="inferred from homology"/>
<feature type="domain" description="Pirin N-terminal" evidence="4">
    <location>
        <begin position="13"/>
        <end position="119"/>
    </location>
</feature>